<dbReference type="InterPro" id="IPR014016">
    <property type="entry name" value="UvrD-like_ATP-bd"/>
</dbReference>
<accession>A0A1Q5Q1Q1</accession>
<keyword evidence="3 15" id="KW-0547">Nucleotide-binding</keyword>
<feature type="binding site" evidence="15">
    <location>
        <begin position="43"/>
        <end position="50"/>
    </location>
    <ligand>
        <name>ATP</name>
        <dbReference type="ChEBI" id="CHEBI:30616"/>
    </ligand>
</feature>
<keyword evidence="4" id="KW-0227">DNA damage</keyword>
<evidence type="ECO:0000256" key="13">
    <source>
        <dbReference type="ARBA" id="ARBA00034808"/>
    </source>
</evidence>
<dbReference type="Gene3D" id="3.40.50.300">
    <property type="entry name" value="P-loop containing nucleotide triphosphate hydrolases"/>
    <property type="match status" value="4"/>
</dbReference>
<dbReference type="GO" id="GO:0005829">
    <property type="term" value="C:cytosol"/>
    <property type="evidence" value="ECO:0007669"/>
    <property type="project" value="TreeGrafter"/>
</dbReference>
<gene>
    <name evidence="19" type="ORF">BSZ39_08435</name>
</gene>
<dbReference type="GO" id="GO:0033202">
    <property type="term" value="C:DNA helicase complex"/>
    <property type="evidence" value="ECO:0007669"/>
    <property type="project" value="TreeGrafter"/>
</dbReference>
<keyword evidence="20" id="KW-1185">Reference proteome</keyword>
<dbReference type="InterPro" id="IPR014017">
    <property type="entry name" value="DNA_helicase_UvrD-like_C"/>
</dbReference>
<feature type="domain" description="UvrD-like helicase C-terminal" evidence="18">
    <location>
        <begin position="371"/>
        <end position="695"/>
    </location>
</feature>
<dbReference type="EMBL" id="MQVR01000048">
    <property type="protein sequence ID" value="OKL53639.1"/>
    <property type="molecule type" value="Genomic_DNA"/>
</dbReference>
<dbReference type="SUPFAM" id="SSF52980">
    <property type="entry name" value="Restriction endonuclease-like"/>
    <property type="match status" value="1"/>
</dbReference>
<dbReference type="Proteomes" id="UP000185628">
    <property type="component" value="Unassembled WGS sequence"/>
</dbReference>
<dbReference type="GO" id="GO:0003677">
    <property type="term" value="F:DNA binding"/>
    <property type="evidence" value="ECO:0007669"/>
    <property type="project" value="UniProtKB-KW"/>
</dbReference>
<keyword evidence="11" id="KW-0413">Isomerase</keyword>
<evidence type="ECO:0000256" key="10">
    <source>
        <dbReference type="ARBA" id="ARBA00023204"/>
    </source>
</evidence>
<dbReference type="PANTHER" id="PTHR11070:SF55">
    <property type="entry name" value="DNA 3'-5' HELICASE"/>
    <property type="match status" value="1"/>
</dbReference>
<reference evidence="20" key="1">
    <citation type="submission" date="2016-12" db="EMBL/GenBank/DDBJ databases">
        <authorList>
            <person name="Meng X."/>
        </authorList>
    </citation>
    <scope>NUCLEOTIDE SEQUENCE [LARGE SCALE GENOMIC DNA]</scope>
    <source>
        <strain evidence="20">DSM 19116</strain>
    </source>
</reference>
<evidence type="ECO:0000256" key="4">
    <source>
        <dbReference type="ARBA" id="ARBA00022763"/>
    </source>
</evidence>
<dbReference type="InterPro" id="IPR013986">
    <property type="entry name" value="DExx_box_DNA_helicase_dom_sf"/>
</dbReference>
<feature type="region of interest" description="Disordered" evidence="16">
    <location>
        <begin position="901"/>
        <end position="922"/>
    </location>
</feature>
<evidence type="ECO:0000256" key="12">
    <source>
        <dbReference type="ARBA" id="ARBA00034617"/>
    </source>
</evidence>
<dbReference type="GO" id="GO:0043138">
    <property type="term" value="F:3'-5' DNA helicase activity"/>
    <property type="evidence" value="ECO:0007669"/>
    <property type="project" value="UniProtKB-EC"/>
</dbReference>
<dbReference type="GO" id="GO:0000725">
    <property type="term" value="P:recombinational repair"/>
    <property type="evidence" value="ECO:0007669"/>
    <property type="project" value="TreeGrafter"/>
</dbReference>
<dbReference type="InterPro" id="IPR011335">
    <property type="entry name" value="Restrct_endonuc-II-like"/>
</dbReference>
<evidence type="ECO:0000256" key="5">
    <source>
        <dbReference type="ARBA" id="ARBA00022801"/>
    </source>
</evidence>
<comment type="catalytic activity">
    <reaction evidence="12">
        <text>Couples ATP hydrolysis with the unwinding of duplex DNA by translocating in the 3'-5' direction.</text>
        <dbReference type="EC" id="5.6.2.4"/>
    </reaction>
</comment>
<dbReference type="PROSITE" id="PS51217">
    <property type="entry name" value="UVRD_HELICASE_CTER"/>
    <property type="match status" value="1"/>
</dbReference>
<evidence type="ECO:0000256" key="6">
    <source>
        <dbReference type="ARBA" id="ARBA00022806"/>
    </source>
</evidence>
<keyword evidence="10" id="KW-0234">DNA repair</keyword>
<proteinExistence type="inferred from homology"/>
<protein>
    <recommendedName>
        <fullName evidence="13">DNA 3'-5' helicase</fullName>
        <ecNumber evidence="13">5.6.2.4</ecNumber>
    </recommendedName>
</protein>
<evidence type="ECO:0000313" key="20">
    <source>
        <dbReference type="Proteomes" id="UP000185628"/>
    </source>
</evidence>
<evidence type="ECO:0000256" key="2">
    <source>
        <dbReference type="ARBA" id="ARBA00022722"/>
    </source>
</evidence>
<evidence type="ECO:0000259" key="18">
    <source>
        <dbReference type="PROSITE" id="PS51217"/>
    </source>
</evidence>
<evidence type="ECO:0000259" key="17">
    <source>
        <dbReference type="PROSITE" id="PS51198"/>
    </source>
</evidence>
<evidence type="ECO:0000256" key="16">
    <source>
        <dbReference type="SAM" id="MobiDB-lite"/>
    </source>
</evidence>
<dbReference type="Gene3D" id="3.90.320.10">
    <property type="match status" value="1"/>
</dbReference>
<dbReference type="InterPro" id="IPR038726">
    <property type="entry name" value="PDDEXK_AddAB-type"/>
</dbReference>
<comment type="catalytic activity">
    <reaction evidence="14">
        <text>ATP + H2O = ADP + phosphate + H(+)</text>
        <dbReference type="Rhea" id="RHEA:13065"/>
        <dbReference type="ChEBI" id="CHEBI:15377"/>
        <dbReference type="ChEBI" id="CHEBI:15378"/>
        <dbReference type="ChEBI" id="CHEBI:30616"/>
        <dbReference type="ChEBI" id="CHEBI:43474"/>
        <dbReference type="ChEBI" id="CHEBI:456216"/>
        <dbReference type="EC" id="5.6.2.4"/>
    </reaction>
</comment>
<dbReference type="Pfam" id="PF13361">
    <property type="entry name" value="UvrD_C"/>
    <property type="match status" value="2"/>
</dbReference>
<dbReference type="CDD" id="cd17932">
    <property type="entry name" value="DEXQc_UvrD"/>
    <property type="match status" value="1"/>
</dbReference>
<evidence type="ECO:0000313" key="19">
    <source>
        <dbReference type="EMBL" id="OKL53639.1"/>
    </source>
</evidence>
<evidence type="ECO:0000256" key="7">
    <source>
        <dbReference type="ARBA" id="ARBA00022839"/>
    </source>
</evidence>
<dbReference type="SUPFAM" id="SSF52540">
    <property type="entry name" value="P-loop containing nucleoside triphosphate hydrolases"/>
    <property type="match status" value="1"/>
</dbReference>
<name>A0A1Q5Q1Q1_9ACTO</name>
<evidence type="ECO:0000256" key="8">
    <source>
        <dbReference type="ARBA" id="ARBA00022840"/>
    </source>
</evidence>
<keyword evidence="9" id="KW-0238">DNA-binding</keyword>
<evidence type="ECO:0000256" key="9">
    <source>
        <dbReference type="ARBA" id="ARBA00023125"/>
    </source>
</evidence>
<evidence type="ECO:0000256" key="11">
    <source>
        <dbReference type="ARBA" id="ARBA00023235"/>
    </source>
</evidence>
<dbReference type="RefSeq" id="WP_073716904.1">
    <property type="nucleotide sequence ID" value="NZ_MQVR01000048.1"/>
</dbReference>
<keyword evidence="8 15" id="KW-0067">ATP-binding</keyword>
<dbReference type="PANTHER" id="PTHR11070">
    <property type="entry name" value="UVRD / RECB / PCRA DNA HELICASE FAMILY MEMBER"/>
    <property type="match status" value="1"/>
</dbReference>
<dbReference type="Pfam" id="PF12705">
    <property type="entry name" value="PDDEXK_1"/>
    <property type="match status" value="1"/>
</dbReference>
<keyword evidence="7" id="KW-0269">Exonuclease</keyword>
<dbReference type="Gene3D" id="1.10.10.160">
    <property type="match status" value="1"/>
</dbReference>
<dbReference type="GO" id="GO:0004527">
    <property type="term" value="F:exonuclease activity"/>
    <property type="evidence" value="ECO:0007669"/>
    <property type="project" value="UniProtKB-KW"/>
</dbReference>
<evidence type="ECO:0000256" key="3">
    <source>
        <dbReference type="ARBA" id="ARBA00022741"/>
    </source>
</evidence>
<dbReference type="GO" id="GO:0005524">
    <property type="term" value="F:ATP binding"/>
    <property type="evidence" value="ECO:0007669"/>
    <property type="project" value="UniProtKB-UniRule"/>
</dbReference>
<dbReference type="InterPro" id="IPR000212">
    <property type="entry name" value="DNA_helicase_UvrD/REP"/>
</dbReference>
<dbReference type="EC" id="5.6.2.4" evidence="13"/>
<dbReference type="Pfam" id="PF00580">
    <property type="entry name" value="UvrD-helicase"/>
    <property type="match status" value="1"/>
</dbReference>
<evidence type="ECO:0000256" key="1">
    <source>
        <dbReference type="ARBA" id="ARBA00009922"/>
    </source>
</evidence>
<dbReference type="InterPro" id="IPR011604">
    <property type="entry name" value="PDDEXK-like_dom_sf"/>
</dbReference>
<dbReference type="OrthoDB" id="4812256at2"/>
<dbReference type="PROSITE" id="PS51198">
    <property type="entry name" value="UVRD_HELICASE_ATP_BIND"/>
    <property type="match status" value="1"/>
</dbReference>
<keyword evidence="5 15" id="KW-0378">Hydrolase</keyword>
<comment type="similarity">
    <text evidence="1">Belongs to the helicase family. UvrD subfamily.</text>
</comment>
<evidence type="ECO:0000256" key="15">
    <source>
        <dbReference type="PROSITE-ProRule" id="PRU00560"/>
    </source>
</evidence>
<organism evidence="19 20">
    <name type="scientific">Bowdeniella nasicola</name>
    <dbReference type="NCBI Taxonomy" id="208480"/>
    <lineage>
        <taxon>Bacteria</taxon>
        <taxon>Bacillati</taxon>
        <taxon>Actinomycetota</taxon>
        <taxon>Actinomycetes</taxon>
        <taxon>Actinomycetales</taxon>
        <taxon>Actinomycetaceae</taxon>
        <taxon>Bowdeniella</taxon>
    </lineage>
</organism>
<feature type="domain" description="UvrD-like helicase ATP-binding" evidence="17">
    <location>
        <begin position="22"/>
        <end position="370"/>
    </location>
</feature>
<keyword evidence="2" id="KW-0540">Nuclease</keyword>
<keyword evidence="6 15" id="KW-0347">Helicase</keyword>
<dbReference type="InterPro" id="IPR027417">
    <property type="entry name" value="P-loop_NTPase"/>
</dbReference>
<comment type="caution">
    <text evidence="19">The sequence shown here is derived from an EMBL/GenBank/DDBJ whole genome shotgun (WGS) entry which is preliminary data.</text>
</comment>
<evidence type="ECO:0000256" key="14">
    <source>
        <dbReference type="ARBA" id="ARBA00048988"/>
    </source>
</evidence>
<sequence>MSERISAPGSVASLASRLGQKYAPTPEQEKVIDFPLKPLLVVAGAGSGKTTTMGLRVAHLVDQGVVRPDQVLGLTFTRKATSQLSRNVRGLLGNLESETLLEQPEISTYNSFAAAVARDFGLRLGENPDAQHITDGHAIQLMKEIVAAAPGDYSVIGKTIDATAGNARNLAAQLRDNLIPVAQARQELIDYAEKCAQLFEPRSKGGANVHREIADVLKGHVPDDARRVLLTAQELETPGATLLRALARRLALLDFVDVYEEKKRELGVIEFSDQVAIAAMVAEIPDVQRVMRERYRLVLLDEFQDTSVMQLEFLLRLFGPDHGITAVGDPNQAIYGWRGASAQALADFQSRFSTGGPVETLPLNRSFRNDRLILDAANHLAHPLQLSTGAVPVPLLDAADHAGPGQVAVSVAADTDGEMESIVRAISIVWEPGKNKTIAVLARTRATLEAVAAALLDAGIPHEVNGLSGLLSTPEVADLRALLDVANDASRGDAAGRLLSRCRLGTADIMVLSSWARELTRRNRGEATGDHTVDGEAAKAIELPATTLVEVLNMLPPESYITSEGHQLSDTGRARLEDLRDAIFQVRSAFGSHLEDIVATAERALRLDIDVMARPKGPGLASRRHLDRFRQVARSFVAVVPEGSTLTSFLAWLATADSVERGLDQEAEIVVPASEGTDGTEHLAVQLMTIHAAKGLEFDHVIVAGMQEGKFPSHRSRTNPYEFTKSEWVSDISQLPWRLRRDHDSLPEFTGEKNSVTPDAADDSPMGAFLNETGTKRVSGFAKAAAAYTLQEERRLAYVAATRAKETLVLTSSWWANTTNPKMLSRFLVEILPATHELANSDKPIAQSVSAWLAAGAPPANRPGDIWWTAGSTADGFATPVLRDINGNSVELEMRLAAPEGLAKKDRELTDDTDAPTYPSTDTAIGHRKAALQRSAEHVQFALAQPDAAPAGARSRLLKEADLVIAQAAAQRGSREIVIEAPGRLSATQVQSVSSNPEEYLAYLRRPLPARPSDAARLGTEFHRWVEEYYLKERLIEIPGADDYQLPKLETWQENFRNSRFESMDPIAVEETLALSVPVGEKQLQIQCKIDALFDTDDGLLIVDWKTGSPPRTEQSLAIRSLQLQIYRHAVAAARGLDPDTIEACFFYVAHGREIHGVKMSVEEIAQQLSVLDPVSRDLAIGAELNDSEYSED</sequence>
<dbReference type="AlphaFoldDB" id="A0A1Q5Q1Q1"/>